<gene>
    <name evidence="2" type="ORF">FJM51_20140</name>
</gene>
<dbReference type="Pfam" id="PF11750">
    <property type="entry name" value="DUF3307"/>
    <property type="match status" value="1"/>
</dbReference>
<accession>A0A501WH38</accession>
<dbReference type="OrthoDB" id="8536716at2"/>
<dbReference type="InterPro" id="IPR021737">
    <property type="entry name" value="Phage_phiKZ_Orf197"/>
</dbReference>
<keyword evidence="1" id="KW-0812">Transmembrane</keyword>
<dbReference type="EMBL" id="VFRP01000031">
    <property type="protein sequence ID" value="TPE47384.1"/>
    <property type="molecule type" value="Genomic_DNA"/>
</dbReference>
<feature type="transmembrane region" description="Helical" evidence="1">
    <location>
        <begin position="96"/>
        <end position="116"/>
    </location>
</feature>
<feature type="transmembrane region" description="Helical" evidence="1">
    <location>
        <begin position="136"/>
        <end position="154"/>
    </location>
</feature>
<dbReference type="AlphaFoldDB" id="A0A501WH38"/>
<dbReference type="Proteomes" id="UP000319255">
    <property type="component" value="Unassembled WGS sequence"/>
</dbReference>
<comment type="caution">
    <text evidence="2">The sequence shown here is derived from an EMBL/GenBank/DDBJ whole genome shotgun (WGS) entry which is preliminary data.</text>
</comment>
<dbReference type="RefSeq" id="WP_140455931.1">
    <property type="nucleotide sequence ID" value="NZ_VFRP01000031.1"/>
</dbReference>
<evidence type="ECO:0000313" key="2">
    <source>
        <dbReference type="EMBL" id="TPE47384.1"/>
    </source>
</evidence>
<proteinExistence type="predicted"/>
<name>A0A501WH38_9RHOB</name>
<keyword evidence="3" id="KW-1185">Reference proteome</keyword>
<sequence>MLETATALLLGHLLGDFILQTRRMVAGKARLPMLLGHVGLVLLVTWAALGFAPMPGPILLIGISHFASDLAKQRYVATCRARDRRAGFGAFATDQAAHLAAVWLAASLWPGAWAAGLWARPWLLGLLPGLDRLPEGMALAGGLIATVWAGGYAVRELMAGLKLPADPESDTSLPLGGQIIGRLERLMILMLLLANQPDGIGLLIAAKSILRFSEVSEGDRRASEYVIIGTLASFAWAISTAYATNALLTALRGA</sequence>
<reference evidence="2 3" key="1">
    <citation type="submission" date="2019-06" db="EMBL/GenBank/DDBJ databases">
        <title>A novel bacterium of genus Amaricoccus, isolated from marine sediment.</title>
        <authorList>
            <person name="Huang H."/>
            <person name="Mo K."/>
            <person name="Hu Y."/>
        </authorList>
    </citation>
    <scope>NUCLEOTIDE SEQUENCE [LARGE SCALE GENOMIC DNA]</scope>
    <source>
        <strain evidence="2 3">HB172011</strain>
    </source>
</reference>
<evidence type="ECO:0000256" key="1">
    <source>
        <dbReference type="SAM" id="Phobius"/>
    </source>
</evidence>
<protein>
    <submittedName>
        <fullName evidence="2">DUF3307 domain-containing protein</fullName>
    </submittedName>
</protein>
<evidence type="ECO:0000313" key="3">
    <source>
        <dbReference type="Proteomes" id="UP000319255"/>
    </source>
</evidence>
<feature type="transmembrane region" description="Helical" evidence="1">
    <location>
        <begin position="225"/>
        <end position="248"/>
    </location>
</feature>
<keyword evidence="1" id="KW-0472">Membrane</keyword>
<keyword evidence="1" id="KW-1133">Transmembrane helix</keyword>
<organism evidence="2 3">
    <name type="scientific">Amaricoccus solimangrovi</name>
    <dbReference type="NCBI Taxonomy" id="2589815"/>
    <lineage>
        <taxon>Bacteria</taxon>
        <taxon>Pseudomonadati</taxon>
        <taxon>Pseudomonadota</taxon>
        <taxon>Alphaproteobacteria</taxon>
        <taxon>Rhodobacterales</taxon>
        <taxon>Paracoccaceae</taxon>
        <taxon>Amaricoccus</taxon>
    </lineage>
</organism>